<accession>A0A8H3LE00</accession>
<feature type="coiled-coil region" evidence="2">
    <location>
        <begin position="203"/>
        <end position="369"/>
    </location>
</feature>
<reference evidence="3" key="1">
    <citation type="submission" date="2019-10" db="EMBL/GenBank/DDBJ databases">
        <title>Conservation and host-specific expression of non-tandemly repeated heterogenous ribosome RNA gene in arbuscular mycorrhizal fungi.</title>
        <authorList>
            <person name="Maeda T."/>
            <person name="Kobayashi Y."/>
            <person name="Nakagawa T."/>
            <person name="Ezawa T."/>
            <person name="Yamaguchi K."/>
            <person name="Bino T."/>
            <person name="Nishimoto Y."/>
            <person name="Shigenobu S."/>
            <person name="Kawaguchi M."/>
        </authorList>
    </citation>
    <scope>NUCLEOTIDE SEQUENCE</scope>
    <source>
        <strain evidence="3">HR1</strain>
    </source>
</reference>
<dbReference type="AlphaFoldDB" id="A0A8H3LE00"/>
<dbReference type="OrthoDB" id="9451547at2759"/>
<organism evidence="3 4">
    <name type="scientific">Rhizophagus clarus</name>
    <dbReference type="NCBI Taxonomy" id="94130"/>
    <lineage>
        <taxon>Eukaryota</taxon>
        <taxon>Fungi</taxon>
        <taxon>Fungi incertae sedis</taxon>
        <taxon>Mucoromycota</taxon>
        <taxon>Glomeromycotina</taxon>
        <taxon>Glomeromycetes</taxon>
        <taxon>Glomerales</taxon>
        <taxon>Glomeraceae</taxon>
        <taxon>Rhizophagus</taxon>
    </lineage>
</organism>
<gene>
    <name evidence="3" type="ORF">RCL2_001171000</name>
</gene>
<dbReference type="Proteomes" id="UP000615446">
    <property type="component" value="Unassembled WGS sequence"/>
</dbReference>
<proteinExistence type="predicted"/>
<dbReference type="PANTHER" id="PTHR32123:SF9">
    <property type="entry name" value="PROTEIN SPINDLY"/>
    <property type="match status" value="1"/>
</dbReference>
<sequence length="564" mass="64742">MIMAPPQTPRIKTKLSLDIPSSYSNTSCPDSPNSQFVASPVFTPSRQYETSVPSSPTFSGTLNSNRSQAELTMLLKEAYNTIREREKDLTLAAEIGKSLLENNIALKSKYESAIVQLQHLQRARSKAATFTIHPERNAAPIAPPNTSLDNISEIISEYDESDTESLHGWSTSFDLPSPSGEVPIKRNSPRNSTGLSYKDLENMKELEVRNQDLQQQLEEAVREYNDCDKLNKSKIRKLEVDLQHYIDACTLATQKVEDLEKENERLIAKQKSDFWNLKYTKKSNENENFIETLLHKVQDLEEQNNHIEKAKSEIERKLQRTTAELDTFKKQYDDLSEMAKDYERLQLVVHDLEKYNAELNENLEEQRALVVNYRTGMWSQKTSRANSISEGGGIMSNALRRLSDPDGMRAMFGAAPKQNNQDNSGGIGGKIKKSLLSELENEWFRELTIFQRDVKKGQGSGASSPSFSPISSEKDLNEFFISHGARLEDEMDYLSDDEFSFLDEFEVDNEKANRLREWFWIRWARAIYLFLRKIWRWCRFILILIAAVIMALYRGPDDVLPNDM</sequence>
<name>A0A8H3LE00_9GLOM</name>
<evidence type="ECO:0000313" key="4">
    <source>
        <dbReference type="Proteomes" id="UP000615446"/>
    </source>
</evidence>
<evidence type="ECO:0000313" key="3">
    <source>
        <dbReference type="EMBL" id="GES84595.1"/>
    </source>
</evidence>
<dbReference type="EMBL" id="BLAL01000081">
    <property type="protein sequence ID" value="GES84595.1"/>
    <property type="molecule type" value="Genomic_DNA"/>
</dbReference>
<evidence type="ECO:0000256" key="1">
    <source>
        <dbReference type="ARBA" id="ARBA00023054"/>
    </source>
</evidence>
<comment type="caution">
    <text evidence="3">The sequence shown here is derived from an EMBL/GenBank/DDBJ whole genome shotgun (WGS) entry which is preliminary data.</text>
</comment>
<dbReference type="InterPro" id="IPR051149">
    <property type="entry name" value="Spindly/BICDR_Dynein_Adapter"/>
</dbReference>
<evidence type="ECO:0000256" key="2">
    <source>
        <dbReference type="SAM" id="Coils"/>
    </source>
</evidence>
<keyword evidence="1 2" id="KW-0175">Coiled coil</keyword>
<protein>
    <submittedName>
        <fullName evidence="3">Uncharacterized protein</fullName>
    </submittedName>
</protein>
<dbReference type="PANTHER" id="PTHR32123">
    <property type="entry name" value="BICD FAMILY-LIKE CARGO ADAPTER"/>
    <property type="match status" value="1"/>
</dbReference>